<feature type="transmembrane region" description="Helical" evidence="1">
    <location>
        <begin position="172"/>
        <end position="192"/>
    </location>
</feature>
<feature type="transmembrane region" description="Helical" evidence="1">
    <location>
        <begin position="32"/>
        <end position="53"/>
    </location>
</feature>
<dbReference type="EMBL" id="LAZR01000184">
    <property type="protein sequence ID" value="KKN83491.1"/>
    <property type="molecule type" value="Genomic_DNA"/>
</dbReference>
<feature type="transmembrane region" description="Helical" evidence="1">
    <location>
        <begin position="6"/>
        <end position="23"/>
    </location>
</feature>
<dbReference type="InterPro" id="IPR037185">
    <property type="entry name" value="EmrE-like"/>
</dbReference>
<feature type="transmembrane region" description="Helical" evidence="1">
    <location>
        <begin position="59"/>
        <end position="80"/>
    </location>
</feature>
<sequence length="285" mass="30878">MSVSGFVLVLAAAFCHATWNFLVKKIRGGPELIWLFSVVTLVLYFPLAIYVVVSQRPDFGAWQAGFILGSTGLHLGYILLLQRGYRDGDLSIVYPTARATGPFLATIFAVTMLGEPLTWQIALGAIIIIAGVLFLSGGLKRGSKSVTASTLFGVGVGLLIASYTVWDAYAVTALLIPPLLLEYVSNIGRVMLLTPYAMRRRAMVTALWANHWASVVAIAILSPLAYILVLYALTFTPIIYVAPTRELSVVLTVLMGSLLLREGELRQRLFWAAVIFGGVILLATG</sequence>
<dbReference type="GO" id="GO:0016020">
    <property type="term" value="C:membrane"/>
    <property type="evidence" value="ECO:0007669"/>
    <property type="project" value="InterPro"/>
</dbReference>
<keyword evidence="1" id="KW-1133">Transmembrane helix</keyword>
<accession>A0A0F9WCE0</accession>
<feature type="domain" description="EamA" evidence="2">
    <location>
        <begin position="4"/>
        <end position="136"/>
    </location>
</feature>
<feature type="transmembrane region" description="Helical" evidence="1">
    <location>
        <begin position="212"/>
        <end position="232"/>
    </location>
</feature>
<feature type="transmembrane region" description="Helical" evidence="1">
    <location>
        <begin position="119"/>
        <end position="139"/>
    </location>
</feature>
<feature type="transmembrane region" description="Helical" evidence="1">
    <location>
        <begin position="92"/>
        <end position="113"/>
    </location>
</feature>
<dbReference type="InterPro" id="IPR000620">
    <property type="entry name" value="EamA_dom"/>
</dbReference>
<dbReference type="Gene3D" id="1.10.3730.20">
    <property type="match status" value="2"/>
</dbReference>
<keyword evidence="1" id="KW-0472">Membrane</keyword>
<feature type="transmembrane region" description="Helical" evidence="1">
    <location>
        <begin position="238"/>
        <end position="260"/>
    </location>
</feature>
<feature type="transmembrane region" description="Helical" evidence="1">
    <location>
        <begin position="269"/>
        <end position="284"/>
    </location>
</feature>
<proteinExistence type="predicted"/>
<name>A0A0F9WCE0_9ZZZZ</name>
<protein>
    <recommendedName>
        <fullName evidence="2">EamA domain-containing protein</fullName>
    </recommendedName>
</protein>
<comment type="caution">
    <text evidence="3">The sequence shown here is derived from an EMBL/GenBank/DDBJ whole genome shotgun (WGS) entry which is preliminary data.</text>
</comment>
<dbReference type="SUPFAM" id="SSF103481">
    <property type="entry name" value="Multidrug resistance efflux transporter EmrE"/>
    <property type="match status" value="2"/>
</dbReference>
<keyword evidence="1" id="KW-0812">Transmembrane</keyword>
<organism evidence="3">
    <name type="scientific">marine sediment metagenome</name>
    <dbReference type="NCBI Taxonomy" id="412755"/>
    <lineage>
        <taxon>unclassified sequences</taxon>
        <taxon>metagenomes</taxon>
        <taxon>ecological metagenomes</taxon>
    </lineage>
</organism>
<evidence type="ECO:0000256" key="1">
    <source>
        <dbReference type="SAM" id="Phobius"/>
    </source>
</evidence>
<dbReference type="Pfam" id="PF00892">
    <property type="entry name" value="EamA"/>
    <property type="match status" value="1"/>
</dbReference>
<evidence type="ECO:0000259" key="2">
    <source>
        <dbReference type="Pfam" id="PF00892"/>
    </source>
</evidence>
<reference evidence="3" key="1">
    <citation type="journal article" date="2015" name="Nature">
        <title>Complex archaea that bridge the gap between prokaryotes and eukaryotes.</title>
        <authorList>
            <person name="Spang A."/>
            <person name="Saw J.H."/>
            <person name="Jorgensen S.L."/>
            <person name="Zaremba-Niedzwiedzka K."/>
            <person name="Martijn J."/>
            <person name="Lind A.E."/>
            <person name="van Eijk R."/>
            <person name="Schleper C."/>
            <person name="Guy L."/>
            <person name="Ettema T.J."/>
        </authorList>
    </citation>
    <scope>NUCLEOTIDE SEQUENCE</scope>
</reference>
<dbReference type="AlphaFoldDB" id="A0A0F9WCE0"/>
<evidence type="ECO:0000313" key="3">
    <source>
        <dbReference type="EMBL" id="KKN83491.1"/>
    </source>
</evidence>
<gene>
    <name evidence="3" type="ORF">LCGC14_0299090</name>
</gene>
<feature type="transmembrane region" description="Helical" evidence="1">
    <location>
        <begin position="146"/>
        <end position="166"/>
    </location>
</feature>